<sequence>MHDSAVEREMTLWPHKHQLHPSQVYPLPPTLNPYDPPPYHCCIVFILVDHLIVNLNSPFAQALFNARYKSREVGRGAGDREPDAMATVEGRPAQYGVSLRQLRELMETRGAEGLAKINALGGPQELCKKLYTSPTDG</sequence>
<keyword evidence="2" id="KW-1185">Reference proteome</keyword>
<accession>A0A0N0PED7</accession>
<evidence type="ECO:0000313" key="2">
    <source>
        <dbReference type="Proteomes" id="UP000053240"/>
    </source>
</evidence>
<reference evidence="1 2" key="1">
    <citation type="journal article" date="2015" name="Nat. Commun.">
        <title>Outbred genome sequencing and CRISPR/Cas9 gene editing in butterflies.</title>
        <authorList>
            <person name="Li X."/>
            <person name="Fan D."/>
            <person name="Zhang W."/>
            <person name="Liu G."/>
            <person name="Zhang L."/>
            <person name="Zhao L."/>
            <person name="Fang X."/>
            <person name="Chen L."/>
            <person name="Dong Y."/>
            <person name="Chen Y."/>
            <person name="Ding Y."/>
            <person name="Zhao R."/>
            <person name="Feng M."/>
            <person name="Zhu Y."/>
            <person name="Feng Y."/>
            <person name="Jiang X."/>
            <person name="Zhu D."/>
            <person name="Xiang H."/>
            <person name="Feng X."/>
            <person name="Li S."/>
            <person name="Wang J."/>
            <person name="Zhang G."/>
            <person name="Kronforst M.R."/>
            <person name="Wang W."/>
        </authorList>
    </citation>
    <scope>NUCLEOTIDE SEQUENCE [LARGE SCALE GENOMIC DNA]</scope>
    <source>
        <strain evidence="1">Ya'a_city_454_Pm</strain>
        <tissue evidence="1">Whole body</tissue>
    </source>
</reference>
<protein>
    <submittedName>
        <fullName evidence="1">Uncharacterized protein</fullName>
    </submittedName>
</protein>
<dbReference type="Proteomes" id="UP000053240">
    <property type="component" value="Unassembled WGS sequence"/>
</dbReference>
<dbReference type="EMBL" id="KQ459890">
    <property type="protein sequence ID" value="KPJ19566.1"/>
    <property type="molecule type" value="Genomic_DNA"/>
</dbReference>
<dbReference type="AlphaFoldDB" id="A0A0N0PED7"/>
<dbReference type="STRING" id="76193.A0A0N0PED7"/>
<name>A0A0N0PED7_PAPMA</name>
<proteinExistence type="predicted"/>
<evidence type="ECO:0000313" key="1">
    <source>
        <dbReference type="EMBL" id="KPJ19566.1"/>
    </source>
</evidence>
<dbReference type="InParanoid" id="A0A0N0PED7"/>
<gene>
    <name evidence="1" type="ORF">RR48_05952</name>
</gene>
<organism evidence="1 2">
    <name type="scientific">Papilio machaon</name>
    <name type="common">Old World swallowtail butterfly</name>
    <dbReference type="NCBI Taxonomy" id="76193"/>
    <lineage>
        <taxon>Eukaryota</taxon>
        <taxon>Metazoa</taxon>
        <taxon>Ecdysozoa</taxon>
        <taxon>Arthropoda</taxon>
        <taxon>Hexapoda</taxon>
        <taxon>Insecta</taxon>
        <taxon>Pterygota</taxon>
        <taxon>Neoptera</taxon>
        <taxon>Endopterygota</taxon>
        <taxon>Lepidoptera</taxon>
        <taxon>Glossata</taxon>
        <taxon>Ditrysia</taxon>
        <taxon>Papilionoidea</taxon>
        <taxon>Papilionidae</taxon>
        <taxon>Papilioninae</taxon>
        <taxon>Papilio</taxon>
    </lineage>
</organism>